<dbReference type="AlphaFoldDB" id="A0A645BDK0"/>
<dbReference type="EMBL" id="VSSQ01019474">
    <property type="protein sequence ID" value="MPM63540.1"/>
    <property type="molecule type" value="Genomic_DNA"/>
</dbReference>
<protein>
    <submittedName>
        <fullName evidence="1">Uncharacterized protein</fullName>
    </submittedName>
</protein>
<organism evidence="1">
    <name type="scientific">bioreactor metagenome</name>
    <dbReference type="NCBI Taxonomy" id="1076179"/>
    <lineage>
        <taxon>unclassified sequences</taxon>
        <taxon>metagenomes</taxon>
        <taxon>ecological metagenomes</taxon>
    </lineage>
</organism>
<name>A0A645BDK0_9ZZZZ</name>
<sequence length="251" mass="28011">MNKRIKKYECDACLSEHGQPCVIEWGDFPAPGRCPYSGGKADWKEIKEEQLPKLTIEALAERGIAWPEWAGYAVVSTAEYAYFCDKDGEQHQEIPGKWDASDWAHSKIFNPAQSRFPEWCKAGNWVWSAALRAEFARITGPGKTSETMAAVTEEGFDCLVLVTDEAISCGATKPARIRPWTFEEAPPMLKMKVGGHCGTMYLNTMWVNHVETVGYCYLKSSDFYSLEKIAQKGAQFDGSPCGVLEIAEDSK</sequence>
<reference evidence="1" key="1">
    <citation type="submission" date="2019-08" db="EMBL/GenBank/DDBJ databases">
        <authorList>
            <person name="Kucharzyk K."/>
            <person name="Murdoch R.W."/>
            <person name="Higgins S."/>
            <person name="Loffler F."/>
        </authorList>
    </citation>
    <scope>NUCLEOTIDE SEQUENCE</scope>
</reference>
<proteinExistence type="predicted"/>
<gene>
    <name evidence="1" type="ORF">SDC9_110420</name>
</gene>
<evidence type="ECO:0000313" key="1">
    <source>
        <dbReference type="EMBL" id="MPM63540.1"/>
    </source>
</evidence>
<comment type="caution">
    <text evidence="1">The sequence shown here is derived from an EMBL/GenBank/DDBJ whole genome shotgun (WGS) entry which is preliminary data.</text>
</comment>
<accession>A0A645BDK0</accession>